<reference evidence="2 3" key="1">
    <citation type="journal article" date="2021" name="BMC Genomics">
        <title>Datura genome reveals duplications of psychoactive alkaloid biosynthetic genes and high mutation rate following tissue culture.</title>
        <authorList>
            <person name="Rajewski A."/>
            <person name="Carter-House D."/>
            <person name="Stajich J."/>
            <person name="Litt A."/>
        </authorList>
    </citation>
    <scope>NUCLEOTIDE SEQUENCE [LARGE SCALE GENOMIC DNA]</scope>
    <source>
        <strain evidence="2">AR-01</strain>
    </source>
</reference>
<gene>
    <name evidence="2" type="ORF">HAX54_000702</name>
</gene>
<keyword evidence="3" id="KW-1185">Reference proteome</keyword>
<evidence type="ECO:0000313" key="3">
    <source>
        <dbReference type="Proteomes" id="UP000823775"/>
    </source>
</evidence>
<dbReference type="Proteomes" id="UP000823775">
    <property type="component" value="Unassembled WGS sequence"/>
</dbReference>
<protein>
    <submittedName>
        <fullName evidence="2">Uncharacterized protein</fullName>
    </submittedName>
</protein>
<feature type="compositionally biased region" description="Polar residues" evidence="1">
    <location>
        <begin position="48"/>
        <end position="57"/>
    </location>
</feature>
<organism evidence="2 3">
    <name type="scientific">Datura stramonium</name>
    <name type="common">Jimsonweed</name>
    <name type="synonym">Common thornapple</name>
    <dbReference type="NCBI Taxonomy" id="4076"/>
    <lineage>
        <taxon>Eukaryota</taxon>
        <taxon>Viridiplantae</taxon>
        <taxon>Streptophyta</taxon>
        <taxon>Embryophyta</taxon>
        <taxon>Tracheophyta</taxon>
        <taxon>Spermatophyta</taxon>
        <taxon>Magnoliopsida</taxon>
        <taxon>eudicotyledons</taxon>
        <taxon>Gunneridae</taxon>
        <taxon>Pentapetalae</taxon>
        <taxon>asterids</taxon>
        <taxon>lamiids</taxon>
        <taxon>Solanales</taxon>
        <taxon>Solanaceae</taxon>
        <taxon>Solanoideae</taxon>
        <taxon>Datureae</taxon>
        <taxon>Datura</taxon>
    </lineage>
</organism>
<dbReference type="EMBL" id="JACEIK010001021">
    <property type="protein sequence ID" value="MCD7465157.1"/>
    <property type="molecule type" value="Genomic_DNA"/>
</dbReference>
<feature type="compositionally biased region" description="Low complexity" evidence="1">
    <location>
        <begin position="61"/>
        <end position="72"/>
    </location>
</feature>
<sequence length="112" mass="12522">MRYETIVPIQHHLNFPMTVDVEPDIKGVHIEVSFRAVEPSIAMPPTLNAPTTFTTEPAPQGSTPTSGTPDGTLLLNREKFAIMDVKLERVDRQLASLLDELPTFVTELLRRL</sequence>
<accession>A0ABS8T1E7</accession>
<evidence type="ECO:0000256" key="1">
    <source>
        <dbReference type="SAM" id="MobiDB-lite"/>
    </source>
</evidence>
<comment type="caution">
    <text evidence="2">The sequence shown here is derived from an EMBL/GenBank/DDBJ whole genome shotgun (WGS) entry which is preliminary data.</text>
</comment>
<name>A0ABS8T1E7_DATST</name>
<feature type="region of interest" description="Disordered" evidence="1">
    <location>
        <begin position="43"/>
        <end position="72"/>
    </location>
</feature>
<proteinExistence type="predicted"/>
<evidence type="ECO:0000313" key="2">
    <source>
        <dbReference type="EMBL" id="MCD7465157.1"/>
    </source>
</evidence>